<organism evidence="2 3">
    <name type="scientific">Mesorhizobium kowhaii</name>
    <dbReference type="NCBI Taxonomy" id="1300272"/>
    <lineage>
        <taxon>Bacteria</taxon>
        <taxon>Pseudomonadati</taxon>
        <taxon>Pseudomonadota</taxon>
        <taxon>Alphaproteobacteria</taxon>
        <taxon>Hyphomicrobiales</taxon>
        <taxon>Phyllobacteriaceae</taxon>
        <taxon>Mesorhizobium</taxon>
    </lineage>
</organism>
<dbReference type="EMBL" id="MZXV01000072">
    <property type="protein sequence ID" value="PZV34453.1"/>
    <property type="molecule type" value="Genomic_DNA"/>
</dbReference>
<dbReference type="Proteomes" id="UP000248616">
    <property type="component" value="Unassembled WGS sequence"/>
</dbReference>
<name>A0A2W7CDE4_9HYPH</name>
<sequence>MIIGDALFRNNDLDNYLRAQVGAVDEHVRKTVTKADLGKTDSEIAQQHLPGARVEPLRVDFENPQKDVSEARVRVHDVFDGAVTIDGVRATRSFAFTGDPNLFSLKTNPYSSVLPHGLVRGNRIVIGMEGRNDAETLKREIDRQEQTLREYVERSKAQVDSHNAKLEALLIEAIARRRKALVGIDALKDRI</sequence>
<dbReference type="OrthoDB" id="8443414at2"/>
<keyword evidence="3" id="KW-1185">Reference proteome</keyword>
<protein>
    <submittedName>
        <fullName evidence="2">Uncharacterized protein</fullName>
    </submittedName>
</protein>
<proteinExistence type="predicted"/>
<gene>
    <name evidence="2" type="ORF">B5V02_32290</name>
</gene>
<dbReference type="AlphaFoldDB" id="A0A2W7CDE4"/>
<dbReference type="RefSeq" id="WP_111548106.1">
    <property type="nucleotide sequence ID" value="NZ_MZXV01000072.1"/>
</dbReference>
<accession>A0A2W7CDE4</accession>
<evidence type="ECO:0000313" key="3">
    <source>
        <dbReference type="Proteomes" id="UP000248616"/>
    </source>
</evidence>
<comment type="caution">
    <text evidence="2">The sequence shown here is derived from an EMBL/GenBank/DDBJ whole genome shotgun (WGS) entry which is preliminary data.</text>
</comment>
<reference evidence="3" key="1">
    <citation type="submission" date="2017-03" db="EMBL/GenBank/DDBJ databases">
        <authorList>
            <person name="Safronova V.I."/>
            <person name="Sazanova A.L."/>
            <person name="Chirak E.R."/>
        </authorList>
    </citation>
    <scope>NUCLEOTIDE SEQUENCE [LARGE SCALE GENOMIC DNA]</scope>
    <source>
        <strain evidence="3">Ach-343</strain>
    </source>
</reference>
<keyword evidence="1" id="KW-0175">Coiled coil</keyword>
<evidence type="ECO:0000313" key="2">
    <source>
        <dbReference type="EMBL" id="PZV34453.1"/>
    </source>
</evidence>
<evidence type="ECO:0000256" key="1">
    <source>
        <dbReference type="SAM" id="Coils"/>
    </source>
</evidence>
<feature type="coiled-coil region" evidence="1">
    <location>
        <begin position="134"/>
        <end position="172"/>
    </location>
</feature>